<comment type="similarity">
    <text evidence="1">Belongs to the sigma-70 factor family. ECF subfamily.</text>
</comment>
<dbReference type="EMBL" id="WRXN01000001">
    <property type="protein sequence ID" value="MVT07660.1"/>
    <property type="molecule type" value="Genomic_DNA"/>
</dbReference>
<dbReference type="InterPro" id="IPR014284">
    <property type="entry name" value="RNA_pol_sigma-70_dom"/>
</dbReference>
<dbReference type="Proteomes" id="UP000461730">
    <property type="component" value="Unassembled WGS sequence"/>
</dbReference>
<evidence type="ECO:0000313" key="8">
    <source>
        <dbReference type="EMBL" id="MVT07660.1"/>
    </source>
</evidence>
<feature type="domain" description="RNA polymerase sigma-70 region 2" evidence="6">
    <location>
        <begin position="31"/>
        <end position="92"/>
    </location>
</feature>
<dbReference type="Pfam" id="PF04542">
    <property type="entry name" value="Sigma70_r2"/>
    <property type="match status" value="1"/>
</dbReference>
<dbReference type="InterPro" id="IPR013324">
    <property type="entry name" value="RNA_pol_sigma_r3/r4-like"/>
</dbReference>
<dbReference type="GO" id="GO:0016987">
    <property type="term" value="F:sigma factor activity"/>
    <property type="evidence" value="ECO:0007669"/>
    <property type="project" value="UniProtKB-KW"/>
</dbReference>
<protein>
    <submittedName>
        <fullName evidence="8">Sigma-70 family RNA polymerase sigma factor</fullName>
    </submittedName>
</protein>
<name>A0A7K1U038_9BACT</name>
<evidence type="ECO:0000259" key="7">
    <source>
        <dbReference type="Pfam" id="PF04545"/>
    </source>
</evidence>
<dbReference type="RefSeq" id="WP_157305043.1">
    <property type="nucleotide sequence ID" value="NZ_WRXN01000001.1"/>
</dbReference>
<dbReference type="GO" id="GO:0006352">
    <property type="term" value="P:DNA-templated transcription initiation"/>
    <property type="evidence" value="ECO:0007669"/>
    <property type="project" value="InterPro"/>
</dbReference>
<sequence>MCAKLDLEEVVTAFRQGDKEAFQQLHKVFFPELFRFCKNLLENEQEAEDIASDTMFKLYQKRKDFTSVYAIRAFLYISARNSCMSYFRKSKRAHTHKMKILPTLPVEQTTEDILDGLYYEALRTLLHNYLKQLPEKQQEVIDLLFIQDHSLQEVADKMSVTVSAIKQHRHRALHRLREILKSSSFIEGLTLVPYIVSLYFT</sequence>
<evidence type="ECO:0000256" key="4">
    <source>
        <dbReference type="ARBA" id="ARBA00023125"/>
    </source>
</evidence>
<reference evidence="8 9" key="1">
    <citation type="submission" date="2019-12" db="EMBL/GenBank/DDBJ databases">
        <title>Chitinophaga sp. strain ysch24 (GDMCC 1.1355), whole genome shotgun sequence.</title>
        <authorList>
            <person name="Zhang X."/>
        </authorList>
    </citation>
    <scope>NUCLEOTIDE SEQUENCE [LARGE SCALE GENOMIC DNA]</scope>
    <source>
        <strain evidence="9">ysch24</strain>
    </source>
</reference>
<dbReference type="GO" id="GO:0003677">
    <property type="term" value="F:DNA binding"/>
    <property type="evidence" value="ECO:0007669"/>
    <property type="project" value="UniProtKB-KW"/>
</dbReference>
<proteinExistence type="inferred from homology"/>
<keyword evidence="3" id="KW-0731">Sigma factor</keyword>
<evidence type="ECO:0000256" key="2">
    <source>
        <dbReference type="ARBA" id="ARBA00023015"/>
    </source>
</evidence>
<comment type="caution">
    <text evidence="8">The sequence shown here is derived from an EMBL/GenBank/DDBJ whole genome shotgun (WGS) entry which is preliminary data.</text>
</comment>
<accession>A0A7K1U038</accession>
<feature type="domain" description="RNA polymerase sigma-70 region 4" evidence="7">
    <location>
        <begin position="130"/>
        <end position="178"/>
    </location>
</feature>
<dbReference type="SUPFAM" id="SSF88946">
    <property type="entry name" value="Sigma2 domain of RNA polymerase sigma factors"/>
    <property type="match status" value="1"/>
</dbReference>
<dbReference type="Gene3D" id="1.10.1740.10">
    <property type="match status" value="1"/>
</dbReference>
<organism evidence="8 9">
    <name type="scientific">Chitinophaga tropicalis</name>
    <dbReference type="NCBI Taxonomy" id="2683588"/>
    <lineage>
        <taxon>Bacteria</taxon>
        <taxon>Pseudomonadati</taxon>
        <taxon>Bacteroidota</taxon>
        <taxon>Chitinophagia</taxon>
        <taxon>Chitinophagales</taxon>
        <taxon>Chitinophagaceae</taxon>
        <taxon>Chitinophaga</taxon>
    </lineage>
</organism>
<keyword evidence="9" id="KW-1185">Reference proteome</keyword>
<dbReference type="PANTHER" id="PTHR43133">
    <property type="entry name" value="RNA POLYMERASE ECF-TYPE SIGMA FACTO"/>
    <property type="match status" value="1"/>
</dbReference>
<dbReference type="InterPro" id="IPR039425">
    <property type="entry name" value="RNA_pol_sigma-70-like"/>
</dbReference>
<gene>
    <name evidence="8" type="ORF">GO493_05265</name>
</gene>
<dbReference type="CDD" id="cd06171">
    <property type="entry name" value="Sigma70_r4"/>
    <property type="match status" value="1"/>
</dbReference>
<keyword evidence="4" id="KW-0238">DNA-binding</keyword>
<dbReference type="InterPro" id="IPR007627">
    <property type="entry name" value="RNA_pol_sigma70_r2"/>
</dbReference>
<evidence type="ECO:0000256" key="5">
    <source>
        <dbReference type="ARBA" id="ARBA00023163"/>
    </source>
</evidence>
<dbReference type="SUPFAM" id="SSF88659">
    <property type="entry name" value="Sigma3 and sigma4 domains of RNA polymerase sigma factors"/>
    <property type="match status" value="1"/>
</dbReference>
<evidence type="ECO:0000256" key="1">
    <source>
        <dbReference type="ARBA" id="ARBA00010641"/>
    </source>
</evidence>
<evidence type="ECO:0000259" key="6">
    <source>
        <dbReference type="Pfam" id="PF04542"/>
    </source>
</evidence>
<evidence type="ECO:0000256" key="3">
    <source>
        <dbReference type="ARBA" id="ARBA00023082"/>
    </source>
</evidence>
<dbReference type="InterPro" id="IPR036388">
    <property type="entry name" value="WH-like_DNA-bd_sf"/>
</dbReference>
<dbReference type="AlphaFoldDB" id="A0A7K1U038"/>
<keyword evidence="2" id="KW-0805">Transcription regulation</keyword>
<keyword evidence="5" id="KW-0804">Transcription</keyword>
<dbReference type="NCBIfam" id="TIGR02937">
    <property type="entry name" value="sigma70-ECF"/>
    <property type="match status" value="1"/>
</dbReference>
<dbReference type="InterPro" id="IPR013325">
    <property type="entry name" value="RNA_pol_sigma_r2"/>
</dbReference>
<dbReference type="Pfam" id="PF04545">
    <property type="entry name" value="Sigma70_r4"/>
    <property type="match status" value="1"/>
</dbReference>
<dbReference type="PANTHER" id="PTHR43133:SF8">
    <property type="entry name" value="RNA POLYMERASE SIGMA FACTOR HI_1459-RELATED"/>
    <property type="match status" value="1"/>
</dbReference>
<evidence type="ECO:0000313" key="9">
    <source>
        <dbReference type="Proteomes" id="UP000461730"/>
    </source>
</evidence>
<dbReference type="InterPro" id="IPR007630">
    <property type="entry name" value="RNA_pol_sigma70_r4"/>
</dbReference>
<dbReference type="Gene3D" id="1.10.10.10">
    <property type="entry name" value="Winged helix-like DNA-binding domain superfamily/Winged helix DNA-binding domain"/>
    <property type="match status" value="1"/>
</dbReference>